<evidence type="ECO:0000259" key="4">
    <source>
        <dbReference type="Pfam" id="PF08241"/>
    </source>
</evidence>
<evidence type="ECO:0000313" key="6">
    <source>
        <dbReference type="Proteomes" id="UP000542674"/>
    </source>
</evidence>
<keyword evidence="2 5" id="KW-0489">Methyltransferase</keyword>
<comment type="similarity">
    <text evidence="1">Belongs to the methyltransferase superfamily.</text>
</comment>
<dbReference type="SUPFAM" id="SSF53335">
    <property type="entry name" value="S-adenosyl-L-methionine-dependent methyltransferases"/>
    <property type="match status" value="1"/>
</dbReference>
<dbReference type="CDD" id="cd02440">
    <property type="entry name" value="AdoMet_MTases"/>
    <property type="match status" value="1"/>
</dbReference>
<accession>A0A7W7TBZ3</accession>
<dbReference type="EMBL" id="JACHJS010000001">
    <property type="protein sequence ID" value="MBB4968985.1"/>
    <property type="molecule type" value="Genomic_DNA"/>
</dbReference>
<dbReference type="GO" id="GO:0032259">
    <property type="term" value="P:methylation"/>
    <property type="evidence" value="ECO:0007669"/>
    <property type="project" value="UniProtKB-KW"/>
</dbReference>
<evidence type="ECO:0000256" key="3">
    <source>
        <dbReference type="ARBA" id="ARBA00022679"/>
    </source>
</evidence>
<keyword evidence="3 5" id="KW-0808">Transferase</keyword>
<evidence type="ECO:0000256" key="1">
    <source>
        <dbReference type="ARBA" id="ARBA00008361"/>
    </source>
</evidence>
<name>A0A7W7TBZ3_9PSEU</name>
<dbReference type="InterPro" id="IPR051052">
    <property type="entry name" value="Diverse_substrate_MTase"/>
</dbReference>
<dbReference type="Proteomes" id="UP000542674">
    <property type="component" value="Unassembled WGS sequence"/>
</dbReference>
<dbReference type="InterPro" id="IPR013216">
    <property type="entry name" value="Methyltransf_11"/>
</dbReference>
<dbReference type="PANTHER" id="PTHR44942:SF4">
    <property type="entry name" value="METHYLTRANSFERASE TYPE 11 DOMAIN-CONTAINING PROTEIN"/>
    <property type="match status" value="1"/>
</dbReference>
<protein>
    <submittedName>
        <fullName evidence="5">Cyclopropane fatty-acyl-phospholipid synthase-like methyltransferase</fullName>
    </submittedName>
</protein>
<organism evidence="5 6">
    <name type="scientific">Saccharothrix violaceirubra</name>
    <dbReference type="NCBI Taxonomy" id="413306"/>
    <lineage>
        <taxon>Bacteria</taxon>
        <taxon>Bacillati</taxon>
        <taxon>Actinomycetota</taxon>
        <taxon>Actinomycetes</taxon>
        <taxon>Pseudonocardiales</taxon>
        <taxon>Pseudonocardiaceae</taxon>
        <taxon>Saccharothrix</taxon>
    </lineage>
</organism>
<evidence type="ECO:0000313" key="5">
    <source>
        <dbReference type="EMBL" id="MBB4968985.1"/>
    </source>
</evidence>
<proteinExistence type="inferred from homology"/>
<dbReference type="Pfam" id="PF08241">
    <property type="entry name" value="Methyltransf_11"/>
    <property type="match status" value="1"/>
</dbReference>
<gene>
    <name evidence="5" type="ORF">F4559_006344</name>
</gene>
<sequence length="265" mass="28259">MTENLSPSSVHAAYGAGDLAELSVFAGGFINFGYWAGLPADGPPTLDHRIASGIALYDLVLDEISPGDRVVEVGCGRGLGARRALTRAPSSVVGVDVTPEQVERARSAGTDPRLEFVVGSADDLPLSDDSSDLLISVEAAQHFADLSAFFREAARVLVPGGRLVLTTFFAADDDAGPKLSALLETFASGLDRAHPISRVPDQLAAAGFVDVRIRSIGEHVWRGLDRWIAQGERRDSWDRDWLRAADRGLLDYHLLTARLPAGSGS</sequence>
<dbReference type="GO" id="GO:0008757">
    <property type="term" value="F:S-adenosylmethionine-dependent methyltransferase activity"/>
    <property type="evidence" value="ECO:0007669"/>
    <property type="project" value="InterPro"/>
</dbReference>
<reference evidence="5 6" key="1">
    <citation type="submission" date="2020-08" db="EMBL/GenBank/DDBJ databases">
        <title>Sequencing the genomes of 1000 actinobacteria strains.</title>
        <authorList>
            <person name="Klenk H.-P."/>
        </authorList>
    </citation>
    <scope>NUCLEOTIDE SEQUENCE [LARGE SCALE GENOMIC DNA]</scope>
    <source>
        <strain evidence="5 6">DSM 45084</strain>
    </source>
</reference>
<dbReference type="AlphaFoldDB" id="A0A7W7TBZ3"/>
<comment type="caution">
    <text evidence="5">The sequence shown here is derived from an EMBL/GenBank/DDBJ whole genome shotgun (WGS) entry which is preliminary data.</text>
</comment>
<dbReference type="Gene3D" id="3.40.50.150">
    <property type="entry name" value="Vaccinia Virus protein VP39"/>
    <property type="match status" value="1"/>
</dbReference>
<dbReference type="RefSeq" id="WP_184674707.1">
    <property type="nucleotide sequence ID" value="NZ_BAABAI010000043.1"/>
</dbReference>
<dbReference type="PANTHER" id="PTHR44942">
    <property type="entry name" value="METHYLTRANSF_11 DOMAIN-CONTAINING PROTEIN"/>
    <property type="match status" value="1"/>
</dbReference>
<dbReference type="InterPro" id="IPR029063">
    <property type="entry name" value="SAM-dependent_MTases_sf"/>
</dbReference>
<feature type="domain" description="Methyltransferase type 11" evidence="4">
    <location>
        <begin position="71"/>
        <end position="165"/>
    </location>
</feature>
<keyword evidence="6" id="KW-1185">Reference proteome</keyword>
<evidence type="ECO:0000256" key="2">
    <source>
        <dbReference type="ARBA" id="ARBA00022603"/>
    </source>
</evidence>